<protein>
    <submittedName>
        <fullName evidence="6">Uncharacterized protein</fullName>
    </submittedName>
</protein>
<accession>A0A088RUH2</accession>
<feature type="transmembrane region" description="Helical" evidence="5">
    <location>
        <begin position="12"/>
        <end position="34"/>
    </location>
</feature>
<evidence type="ECO:0000256" key="4">
    <source>
        <dbReference type="ARBA" id="ARBA00023136"/>
    </source>
</evidence>
<keyword evidence="7" id="KW-1185">Reference proteome</keyword>
<dbReference type="PANTHER" id="PTHR43461:SF1">
    <property type="entry name" value="TRANSMEMBRANE PROTEIN 256"/>
    <property type="match status" value="1"/>
</dbReference>
<dbReference type="KEGG" id="lpan:LPMP_281590"/>
<dbReference type="EMBL" id="CP009397">
    <property type="protein sequence ID" value="AIN99792.1"/>
    <property type="molecule type" value="Genomic_DNA"/>
</dbReference>
<keyword evidence="2 5" id="KW-0812">Transmembrane</keyword>
<dbReference type="PANTHER" id="PTHR43461">
    <property type="entry name" value="TRANSMEMBRANE PROTEIN 256"/>
    <property type="match status" value="1"/>
</dbReference>
<dbReference type="VEuPathDB" id="TriTrypDB:LPAL13_280022100"/>
<evidence type="ECO:0000313" key="7">
    <source>
        <dbReference type="Proteomes" id="UP000063063"/>
    </source>
</evidence>
<dbReference type="Pfam" id="PF04241">
    <property type="entry name" value="DUF423"/>
    <property type="match status" value="1"/>
</dbReference>
<dbReference type="AlphaFoldDB" id="A0A088RUH2"/>
<organism evidence="6 7">
    <name type="scientific">Leishmania panamensis</name>
    <dbReference type="NCBI Taxonomy" id="5679"/>
    <lineage>
        <taxon>Eukaryota</taxon>
        <taxon>Discoba</taxon>
        <taxon>Euglenozoa</taxon>
        <taxon>Kinetoplastea</taxon>
        <taxon>Metakinetoplastina</taxon>
        <taxon>Trypanosomatida</taxon>
        <taxon>Trypanosomatidae</taxon>
        <taxon>Leishmaniinae</taxon>
        <taxon>Leishmania</taxon>
        <taxon>Leishmania guyanensis species complex</taxon>
    </lineage>
</organism>
<dbReference type="eggNOG" id="ENOG502SNPS">
    <property type="taxonomic scope" value="Eukaryota"/>
</dbReference>
<evidence type="ECO:0000313" key="6">
    <source>
        <dbReference type="EMBL" id="AIN99792.1"/>
    </source>
</evidence>
<feature type="transmembrane region" description="Helical" evidence="5">
    <location>
        <begin position="54"/>
        <end position="73"/>
    </location>
</feature>
<dbReference type="GeneID" id="22576604"/>
<dbReference type="RefSeq" id="XP_010700499.1">
    <property type="nucleotide sequence ID" value="XM_010702197.1"/>
</dbReference>
<dbReference type="InterPro" id="IPR006696">
    <property type="entry name" value="DUF423"/>
</dbReference>
<name>A0A088RUH2_LEIPA</name>
<evidence type="ECO:0000256" key="3">
    <source>
        <dbReference type="ARBA" id="ARBA00022989"/>
    </source>
</evidence>
<keyword evidence="3 5" id="KW-1133">Transmembrane helix</keyword>
<gene>
    <name evidence="6" type="ORF">LPMP_281590</name>
</gene>
<proteinExistence type="predicted"/>
<feature type="transmembrane region" description="Helical" evidence="5">
    <location>
        <begin position="85"/>
        <end position="102"/>
    </location>
</feature>
<dbReference type="GO" id="GO:0016020">
    <property type="term" value="C:membrane"/>
    <property type="evidence" value="ECO:0007669"/>
    <property type="project" value="UniProtKB-SubCell"/>
</dbReference>
<comment type="subcellular location">
    <subcellularLocation>
        <location evidence="1">Membrane</location>
        <topology evidence="1">Multi-pass membrane protein</topology>
    </subcellularLocation>
</comment>
<dbReference type="OrthoDB" id="269173at2759"/>
<evidence type="ECO:0000256" key="2">
    <source>
        <dbReference type="ARBA" id="ARBA00022692"/>
    </source>
</evidence>
<evidence type="ECO:0000256" key="1">
    <source>
        <dbReference type="ARBA" id="ARBA00004141"/>
    </source>
</evidence>
<dbReference type="Proteomes" id="UP000063063">
    <property type="component" value="Chromosome 28"/>
</dbReference>
<feature type="transmembrane region" description="Helical" evidence="5">
    <location>
        <begin position="114"/>
        <end position="136"/>
    </location>
</feature>
<dbReference type="VEuPathDB" id="TriTrypDB:LPMP_281590"/>
<sequence length="138" mass="14426">MSANIRTALSGTNLPILAAGLSGGLGVVLGALGSHAFLELMDTNQFKAYNVANQYHLVHSMAMLVVAAIAPRVTEPAATYFRRAYLLFAAGTVLMSGSRYVHCTVHKPDFLSKFPAVGGAMLAAGWVCVALGGSTLKE</sequence>
<keyword evidence="4 5" id="KW-0472">Membrane</keyword>
<evidence type="ECO:0000256" key="5">
    <source>
        <dbReference type="SAM" id="Phobius"/>
    </source>
</evidence>
<reference evidence="6 7" key="1">
    <citation type="journal article" date="2015" name="Sci. Rep.">
        <title>The genome of Leishmania panamensis: insights into genomics of the L. (Viannia) subgenus.</title>
        <authorList>
            <person name="Llanes A."/>
            <person name="Restrepo C.M."/>
            <person name="Vecchio G.D."/>
            <person name="Anguizola F.J."/>
            <person name="Lleonart R."/>
        </authorList>
    </citation>
    <scope>NUCLEOTIDE SEQUENCE [LARGE SCALE GENOMIC DNA]</scope>
    <source>
        <strain evidence="6 7">MHOM/PA/94/PSC-1</strain>
    </source>
</reference>